<keyword evidence="5 15" id="KW-0288">FMN</keyword>
<dbReference type="GO" id="GO:0006747">
    <property type="term" value="P:FAD biosynthetic process"/>
    <property type="evidence" value="ECO:0007669"/>
    <property type="project" value="UniProtKB-UniRule"/>
</dbReference>
<dbReference type="InterPro" id="IPR015864">
    <property type="entry name" value="FAD_synthase"/>
</dbReference>
<dbReference type="PANTHER" id="PTHR22749:SF6">
    <property type="entry name" value="RIBOFLAVIN KINASE"/>
    <property type="match status" value="1"/>
</dbReference>
<reference evidence="17 18" key="1">
    <citation type="journal article" date="2011" name="Front. Microbiol.">
        <title>Genomic signatures of strain selection and enhancement in Bacillus atrophaeus var. globigii, a historical biowarfare simulant.</title>
        <authorList>
            <person name="Gibbons H.S."/>
            <person name="Broomall S.M."/>
            <person name="McNew L.A."/>
            <person name="Daligault H."/>
            <person name="Chapman C."/>
            <person name="Bruce D."/>
            <person name="Karavis M."/>
            <person name="Krepps M."/>
            <person name="McGregor P.A."/>
            <person name="Hong C."/>
            <person name="Park K.H."/>
            <person name="Akmal A."/>
            <person name="Feldman A."/>
            <person name="Lin J.S."/>
            <person name="Chang W.E."/>
            <person name="Higgs B.W."/>
            <person name="Demirev P."/>
            <person name="Lindquist J."/>
            <person name="Liem A."/>
            <person name="Fochler E."/>
            <person name="Read T.D."/>
            <person name="Tapia R."/>
            <person name="Johnson S."/>
            <person name="Bishop-Lilly K.A."/>
            <person name="Detter C."/>
            <person name="Han C."/>
            <person name="Sozhamannan S."/>
            <person name="Rosenzweig C.N."/>
            <person name="Skowronski E.W."/>
        </authorList>
    </citation>
    <scope>NUCLEOTIDE SEQUENCE [LARGE SCALE GENOMIC DNA]</scope>
    <source>
        <strain evidence="17 18">AIT1</strain>
    </source>
</reference>
<evidence type="ECO:0000313" key="17">
    <source>
        <dbReference type="EMBL" id="RUO43035.1"/>
    </source>
</evidence>
<dbReference type="SMART" id="SM00904">
    <property type="entry name" value="Flavokinase"/>
    <property type="match status" value="1"/>
</dbReference>
<dbReference type="Pfam" id="PF01687">
    <property type="entry name" value="Flavokinase"/>
    <property type="match status" value="1"/>
</dbReference>
<dbReference type="SUPFAM" id="SSF52374">
    <property type="entry name" value="Nucleotidylyl transferase"/>
    <property type="match status" value="1"/>
</dbReference>
<dbReference type="OrthoDB" id="9803667at2"/>
<evidence type="ECO:0000256" key="6">
    <source>
        <dbReference type="ARBA" id="ARBA00022679"/>
    </source>
</evidence>
<evidence type="ECO:0000256" key="10">
    <source>
        <dbReference type="ARBA" id="ARBA00022827"/>
    </source>
</evidence>
<evidence type="ECO:0000313" key="18">
    <source>
        <dbReference type="Proteomes" id="UP000286976"/>
    </source>
</evidence>
<proteinExistence type="inferred from homology"/>
<dbReference type="InterPro" id="IPR023465">
    <property type="entry name" value="Riboflavin_kinase_dom_sf"/>
</dbReference>
<dbReference type="EMBL" id="PIPQ01000002">
    <property type="protein sequence ID" value="RUO43035.1"/>
    <property type="molecule type" value="Genomic_DNA"/>
</dbReference>
<dbReference type="NCBIfam" id="NF004160">
    <property type="entry name" value="PRK05627.1-3"/>
    <property type="match status" value="1"/>
</dbReference>
<keyword evidence="7 15" id="KW-0548">Nucleotidyltransferase</keyword>
<dbReference type="GO" id="GO:0005524">
    <property type="term" value="F:ATP binding"/>
    <property type="evidence" value="ECO:0007669"/>
    <property type="project" value="UniProtKB-UniRule"/>
</dbReference>
<comment type="similarity">
    <text evidence="15">Belongs to the ribF family.</text>
</comment>
<comment type="catalytic activity">
    <reaction evidence="14 15">
        <text>FMN + ATP + H(+) = FAD + diphosphate</text>
        <dbReference type="Rhea" id="RHEA:17237"/>
        <dbReference type="ChEBI" id="CHEBI:15378"/>
        <dbReference type="ChEBI" id="CHEBI:30616"/>
        <dbReference type="ChEBI" id="CHEBI:33019"/>
        <dbReference type="ChEBI" id="CHEBI:57692"/>
        <dbReference type="ChEBI" id="CHEBI:58210"/>
        <dbReference type="EC" id="2.7.7.2"/>
    </reaction>
</comment>
<evidence type="ECO:0000256" key="13">
    <source>
        <dbReference type="ARBA" id="ARBA00047880"/>
    </source>
</evidence>
<keyword evidence="8 15" id="KW-0547">Nucleotide-binding</keyword>
<comment type="catalytic activity">
    <reaction evidence="13 15">
        <text>riboflavin + ATP = FMN + ADP + H(+)</text>
        <dbReference type="Rhea" id="RHEA:14357"/>
        <dbReference type="ChEBI" id="CHEBI:15378"/>
        <dbReference type="ChEBI" id="CHEBI:30616"/>
        <dbReference type="ChEBI" id="CHEBI:57986"/>
        <dbReference type="ChEBI" id="CHEBI:58210"/>
        <dbReference type="ChEBI" id="CHEBI:456216"/>
        <dbReference type="EC" id="2.7.1.26"/>
    </reaction>
</comment>
<dbReference type="UniPathway" id="UPA00276">
    <property type="reaction ID" value="UER00406"/>
</dbReference>
<evidence type="ECO:0000256" key="7">
    <source>
        <dbReference type="ARBA" id="ARBA00022695"/>
    </source>
</evidence>
<evidence type="ECO:0000256" key="2">
    <source>
        <dbReference type="ARBA" id="ARBA00004726"/>
    </source>
</evidence>
<dbReference type="AlphaFoldDB" id="A0A432X857"/>
<evidence type="ECO:0000256" key="15">
    <source>
        <dbReference type="PIRNR" id="PIRNR004491"/>
    </source>
</evidence>
<evidence type="ECO:0000256" key="8">
    <source>
        <dbReference type="ARBA" id="ARBA00022741"/>
    </source>
</evidence>
<keyword evidence="12" id="KW-0511">Multifunctional enzyme</keyword>
<organism evidence="17 18">
    <name type="scientific">Aliidiomarina taiwanensis</name>
    <dbReference type="NCBI Taxonomy" id="946228"/>
    <lineage>
        <taxon>Bacteria</taxon>
        <taxon>Pseudomonadati</taxon>
        <taxon>Pseudomonadota</taxon>
        <taxon>Gammaproteobacteria</taxon>
        <taxon>Alteromonadales</taxon>
        <taxon>Idiomarinaceae</taxon>
        <taxon>Aliidiomarina</taxon>
    </lineage>
</organism>
<dbReference type="RefSeq" id="WP_126757250.1">
    <property type="nucleotide sequence ID" value="NZ_PIPQ01000002.1"/>
</dbReference>
<comment type="function">
    <text evidence="1">Catalyzes the phosphorylation of riboflavin to FMN followed by the adenylation of FMN to FAD.</text>
</comment>
<dbReference type="InterPro" id="IPR002606">
    <property type="entry name" value="Riboflavin_kinase_bac"/>
</dbReference>
<dbReference type="NCBIfam" id="NF004162">
    <property type="entry name" value="PRK05627.1-5"/>
    <property type="match status" value="1"/>
</dbReference>
<dbReference type="EC" id="2.7.1.26" evidence="15"/>
<dbReference type="InterPro" id="IPR015865">
    <property type="entry name" value="Riboflavin_kinase_bac/euk"/>
</dbReference>
<gene>
    <name evidence="17" type="ORF">CWE15_06440</name>
</gene>
<comment type="caution">
    <text evidence="17">The sequence shown here is derived from an EMBL/GenBank/DDBJ whole genome shotgun (WGS) entry which is preliminary data.</text>
</comment>
<dbReference type="PIRSF" id="PIRSF004491">
    <property type="entry name" value="FAD_Synth"/>
    <property type="match status" value="1"/>
</dbReference>
<evidence type="ECO:0000256" key="4">
    <source>
        <dbReference type="ARBA" id="ARBA00022630"/>
    </source>
</evidence>
<dbReference type="FunFam" id="3.40.50.620:FF:000021">
    <property type="entry name" value="Riboflavin biosynthesis protein"/>
    <property type="match status" value="1"/>
</dbReference>
<keyword evidence="11 15" id="KW-0067">ATP-binding</keyword>
<dbReference type="InterPro" id="IPR014729">
    <property type="entry name" value="Rossmann-like_a/b/a_fold"/>
</dbReference>
<dbReference type="InterPro" id="IPR023468">
    <property type="entry name" value="Riboflavin_kinase"/>
</dbReference>
<dbReference type="UniPathway" id="UPA00277">
    <property type="reaction ID" value="UER00407"/>
</dbReference>
<dbReference type="EC" id="2.7.7.2" evidence="15"/>
<dbReference type="GO" id="GO:0003919">
    <property type="term" value="F:FMN adenylyltransferase activity"/>
    <property type="evidence" value="ECO:0007669"/>
    <property type="project" value="UniProtKB-UniRule"/>
</dbReference>
<feature type="domain" description="Riboflavin kinase" evidence="16">
    <location>
        <begin position="183"/>
        <end position="306"/>
    </location>
</feature>
<evidence type="ECO:0000256" key="3">
    <source>
        <dbReference type="ARBA" id="ARBA00005201"/>
    </source>
</evidence>
<evidence type="ECO:0000256" key="5">
    <source>
        <dbReference type="ARBA" id="ARBA00022643"/>
    </source>
</evidence>
<dbReference type="NCBIfam" id="NF004163">
    <property type="entry name" value="PRK05627.1-6"/>
    <property type="match status" value="1"/>
</dbReference>
<dbReference type="Gene3D" id="3.40.50.620">
    <property type="entry name" value="HUPs"/>
    <property type="match status" value="1"/>
</dbReference>
<protein>
    <recommendedName>
        <fullName evidence="15">Riboflavin biosynthesis protein</fullName>
    </recommendedName>
    <domain>
        <recommendedName>
            <fullName evidence="15">Riboflavin kinase</fullName>
            <ecNumber evidence="15">2.7.1.26</ecNumber>
        </recommendedName>
        <alternativeName>
            <fullName evidence="15">Flavokinase</fullName>
        </alternativeName>
    </domain>
    <domain>
        <recommendedName>
            <fullName evidence="15">FMN adenylyltransferase</fullName>
            <ecNumber evidence="15">2.7.7.2</ecNumber>
        </recommendedName>
        <alternativeName>
            <fullName evidence="15">FAD pyrophosphorylase</fullName>
        </alternativeName>
        <alternativeName>
            <fullName evidence="15">FAD synthase</fullName>
        </alternativeName>
    </domain>
</protein>
<dbReference type="GO" id="GO:0008531">
    <property type="term" value="F:riboflavin kinase activity"/>
    <property type="evidence" value="ECO:0007669"/>
    <property type="project" value="UniProtKB-UniRule"/>
</dbReference>
<keyword evidence="18" id="KW-1185">Reference proteome</keyword>
<keyword evidence="9 15" id="KW-0418">Kinase</keyword>
<evidence type="ECO:0000256" key="14">
    <source>
        <dbReference type="ARBA" id="ARBA00049494"/>
    </source>
</evidence>
<evidence type="ECO:0000256" key="11">
    <source>
        <dbReference type="ARBA" id="ARBA00022840"/>
    </source>
</evidence>
<comment type="pathway">
    <text evidence="3 15">Cofactor biosynthesis; FMN biosynthesis; FMN from riboflavin (ATP route): step 1/1.</text>
</comment>
<dbReference type="PANTHER" id="PTHR22749">
    <property type="entry name" value="RIBOFLAVIN KINASE/FMN ADENYLYLTRANSFERASE"/>
    <property type="match status" value="1"/>
</dbReference>
<keyword evidence="6 15" id="KW-0808">Transferase</keyword>
<accession>A0A432X857</accession>
<dbReference type="GO" id="GO:0009231">
    <property type="term" value="P:riboflavin biosynthetic process"/>
    <property type="evidence" value="ECO:0007669"/>
    <property type="project" value="InterPro"/>
</dbReference>
<evidence type="ECO:0000256" key="9">
    <source>
        <dbReference type="ARBA" id="ARBA00022777"/>
    </source>
</evidence>
<dbReference type="Gene3D" id="2.40.30.30">
    <property type="entry name" value="Riboflavin kinase-like"/>
    <property type="match status" value="1"/>
</dbReference>
<evidence type="ECO:0000256" key="12">
    <source>
        <dbReference type="ARBA" id="ARBA00023268"/>
    </source>
</evidence>
<dbReference type="GO" id="GO:0009398">
    <property type="term" value="P:FMN biosynthetic process"/>
    <property type="evidence" value="ECO:0007669"/>
    <property type="project" value="UniProtKB-UniRule"/>
</dbReference>
<keyword evidence="4 15" id="KW-0285">Flavoprotein</keyword>
<dbReference type="SUPFAM" id="SSF82114">
    <property type="entry name" value="Riboflavin kinase-like"/>
    <property type="match status" value="1"/>
</dbReference>
<keyword evidence="10 15" id="KW-0274">FAD</keyword>
<evidence type="ECO:0000259" key="16">
    <source>
        <dbReference type="SMART" id="SM00904"/>
    </source>
</evidence>
<dbReference type="Proteomes" id="UP000286976">
    <property type="component" value="Unassembled WGS sequence"/>
</dbReference>
<evidence type="ECO:0000256" key="1">
    <source>
        <dbReference type="ARBA" id="ARBA00002121"/>
    </source>
</evidence>
<dbReference type="Pfam" id="PF06574">
    <property type="entry name" value="FAD_syn"/>
    <property type="match status" value="1"/>
</dbReference>
<name>A0A432X857_9GAMM</name>
<dbReference type="FunFam" id="2.40.30.30:FF:000003">
    <property type="entry name" value="Riboflavin biosynthesis protein"/>
    <property type="match status" value="1"/>
</dbReference>
<comment type="pathway">
    <text evidence="2 15">Cofactor biosynthesis; FAD biosynthesis; FAD from FMN: step 1/1.</text>
</comment>
<sequence>MKLIRGLHNIRPRHRHCVLTIGNFDGVHLGHQAVLRRVRQYAQDLNVPAAVMVFEPQPLELFRPEQAPARLSQWREKYALMSKLGLEYLICTRFNAEFSQQPAEHFIQQVLVEKLGVKHLVVGDDFRFGRNRQGDFNLLQQAGAEFGFTVTNTESYRQSATRVSSTLIREALVRGQFVDAATMLGQPFHFSGRVIHGEKNGRKLGYPTANLALKRLHSPLHGVFAVTVSNGKEHWQGIANIGKRPTFGGEQLQLEVHLFDFHGNLYGQRLSVYPEYHIREEQKFDSLPALQAQLAQDEAAGRQWFAQRPHLFSIQATTNGQHP</sequence>
<dbReference type="CDD" id="cd02064">
    <property type="entry name" value="FAD_synthetase_N"/>
    <property type="match status" value="1"/>
</dbReference>
<dbReference type="NCBIfam" id="TIGR00083">
    <property type="entry name" value="ribF"/>
    <property type="match status" value="1"/>
</dbReference>
<dbReference type="NCBIfam" id="NF004159">
    <property type="entry name" value="PRK05627.1-2"/>
    <property type="match status" value="1"/>
</dbReference>